<dbReference type="EMBL" id="BLLH01000006">
    <property type="protein sequence ID" value="GFH40821.1"/>
    <property type="molecule type" value="Genomic_DNA"/>
</dbReference>
<dbReference type="AlphaFoldDB" id="A0A6A0B8Q9"/>
<evidence type="ECO:0000313" key="1">
    <source>
        <dbReference type="EMBL" id="GFH40821.1"/>
    </source>
</evidence>
<dbReference type="RefSeq" id="WP_172356701.1">
    <property type="nucleotide sequence ID" value="NZ_BLLH01000006.1"/>
</dbReference>
<keyword evidence="2" id="KW-1185">Reference proteome</keyword>
<organism evidence="1 2">
    <name type="scientific">Pseudolactococcus insecticola</name>
    <dbReference type="NCBI Taxonomy" id="2709158"/>
    <lineage>
        <taxon>Bacteria</taxon>
        <taxon>Bacillati</taxon>
        <taxon>Bacillota</taxon>
        <taxon>Bacilli</taxon>
        <taxon>Lactobacillales</taxon>
        <taxon>Streptococcaceae</taxon>
        <taxon>Pseudolactococcus</taxon>
    </lineage>
</organism>
<gene>
    <name evidence="1" type="ORF">Hs20B_12190</name>
</gene>
<dbReference type="Proteomes" id="UP000475928">
    <property type="component" value="Unassembled WGS sequence"/>
</dbReference>
<evidence type="ECO:0000313" key="2">
    <source>
        <dbReference type="Proteomes" id="UP000475928"/>
    </source>
</evidence>
<sequence>MQVIDSAENKEALKRLHNDLVESVNSYHDNEYRVFRNWLVRRTTVEELIDEISHLLSAKYVLSPSIPVYICDQYGIVIREYTKEFQKEVDEKWK</sequence>
<protein>
    <submittedName>
        <fullName evidence="1">Uncharacterized protein</fullName>
    </submittedName>
</protein>
<accession>A0A6A0B8Q9</accession>
<name>A0A6A0B8Q9_9LACT</name>
<proteinExistence type="predicted"/>
<reference evidence="1 2" key="1">
    <citation type="submission" date="2020-02" db="EMBL/GenBank/DDBJ databases">
        <title>Draft genome sequence of Lactococcus sp. Hs20B0-1.</title>
        <authorList>
            <person name="Noda S."/>
            <person name="Yuki M."/>
            <person name="Ohkuma M."/>
        </authorList>
    </citation>
    <scope>NUCLEOTIDE SEQUENCE [LARGE SCALE GENOMIC DNA]</scope>
    <source>
        <strain evidence="1 2">Hs20B0-1</strain>
    </source>
</reference>
<comment type="caution">
    <text evidence="1">The sequence shown here is derived from an EMBL/GenBank/DDBJ whole genome shotgun (WGS) entry which is preliminary data.</text>
</comment>